<feature type="transmembrane region" description="Helical" evidence="1">
    <location>
        <begin position="49"/>
        <end position="74"/>
    </location>
</feature>
<evidence type="ECO:0000313" key="2">
    <source>
        <dbReference type="EMBL" id="MEJ8822054.1"/>
    </source>
</evidence>
<dbReference type="RefSeq" id="WP_340363099.1">
    <property type="nucleotide sequence ID" value="NZ_JBBKZV010000003.1"/>
</dbReference>
<evidence type="ECO:0000256" key="1">
    <source>
        <dbReference type="SAM" id="Phobius"/>
    </source>
</evidence>
<gene>
    <name evidence="2" type="ORF">WKW80_08380</name>
</gene>
<keyword evidence="3" id="KW-1185">Reference proteome</keyword>
<accession>A0ABU8VW63</accession>
<feature type="transmembrane region" description="Helical" evidence="1">
    <location>
        <begin position="113"/>
        <end position="135"/>
    </location>
</feature>
<keyword evidence="1" id="KW-0812">Transmembrane</keyword>
<dbReference type="Proteomes" id="UP001363010">
    <property type="component" value="Unassembled WGS sequence"/>
</dbReference>
<name>A0ABU8VW63_9BURK</name>
<feature type="transmembrane region" description="Helical" evidence="1">
    <location>
        <begin position="169"/>
        <end position="190"/>
    </location>
</feature>
<organism evidence="2 3">
    <name type="scientific">Variovorax humicola</name>
    <dbReference type="NCBI Taxonomy" id="1769758"/>
    <lineage>
        <taxon>Bacteria</taxon>
        <taxon>Pseudomonadati</taxon>
        <taxon>Pseudomonadota</taxon>
        <taxon>Betaproteobacteria</taxon>
        <taxon>Burkholderiales</taxon>
        <taxon>Comamonadaceae</taxon>
        <taxon>Variovorax</taxon>
    </lineage>
</organism>
<proteinExistence type="predicted"/>
<protein>
    <submittedName>
        <fullName evidence="2">Uncharacterized protein</fullName>
    </submittedName>
</protein>
<feature type="transmembrane region" description="Helical" evidence="1">
    <location>
        <begin position="210"/>
        <end position="231"/>
    </location>
</feature>
<evidence type="ECO:0000313" key="3">
    <source>
        <dbReference type="Proteomes" id="UP001363010"/>
    </source>
</evidence>
<comment type="caution">
    <text evidence="2">The sequence shown here is derived from an EMBL/GenBank/DDBJ whole genome shotgun (WGS) entry which is preliminary data.</text>
</comment>
<dbReference type="EMBL" id="JBBKZV010000003">
    <property type="protein sequence ID" value="MEJ8822054.1"/>
    <property type="molecule type" value="Genomic_DNA"/>
</dbReference>
<feature type="transmembrane region" description="Helical" evidence="1">
    <location>
        <begin position="12"/>
        <end position="37"/>
    </location>
</feature>
<keyword evidence="1" id="KW-0472">Membrane</keyword>
<keyword evidence="1" id="KW-1133">Transmembrane helix</keyword>
<reference evidence="2 3" key="1">
    <citation type="submission" date="2024-03" db="EMBL/GenBank/DDBJ databases">
        <title>Novel species of the genus Variovorax.</title>
        <authorList>
            <person name="Liu Q."/>
            <person name="Xin Y.-H."/>
        </authorList>
    </citation>
    <scope>NUCLEOTIDE SEQUENCE [LARGE SCALE GENOMIC DNA]</scope>
    <source>
        <strain evidence="2 3">KACC 18501</strain>
    </source>
</reference>
<sequence length="233" mass="24549">MSDLAQSWPLWAGVVAIGIYHGLNPAMGWPLAVANGLGEKRGGAVFDSWLPLGAGHLLAMALVLVPFAVLAWLLQWSREIRIAVGVGVLLFGTSQLLLPHRHRWLARIKPTQLALWSFLMATAHGAALMLLPILMGLCDTPMPAGATGATSPFDHAAVMDLMRTSVRTAVAVSLVHTAAMIGSGLAAAWVVYRYLGLRALRSAWLDLDKVWALGLMASGGAAVATAVAHAAPL</sequence>